<dbReference type="Proteomes" id="UP000232060">
    <property type="component" value="Unassembled WGS sequence"/>
</dbReference>
<comment type="caution">
    <text evidence="5">The sequence shown here is derived from an EMBL/GenBank/DDBJ whole genome shotgun (WGS) entry which is preliminary data.</text>
</comment>
<protein>
    <recommendedName>
        <fullName evidence="4">Bacterial surface antigen (D15) domain-containing protein</fullName>
    </recommendedName>
</protein>
<sequence length="394" mass="42576">MVLTLAATQALATDPEKMPSAVKTGAEEVEANAGADAQQGKTEPAHPQSLIRGEDGRLDVSHFIDQAYGFMPVLIPITEPALGLGAVGALAFIDRPDPGSGFNRPNITLIGAMGTENGTRGYFGGDLRYWLDNRLNTHVGAIKTSLNLDYYGAVRGDHEPRAYSYTLDLTGGLLRGRYRLGESDNWLGLSYLLADTRASFDLPVILPFNDREQRISGLGASVTHDSRDNMFTPRAGNYLEASATLFAPGLGSDLDFTRYALTGIQYVPLPQQASLGINGSWSGNAGDTPFYMSPYVSLRGVPAMRYQGQQVAQLEAELLWPIWDRYSLVGFGGVGKGFGGTDSALFDERSVVAGGVGVRYEIARKYGLHMGLDMAWSRDGPAVYVQFGSAWMRP</sequence>
<comment type="subcellular location">
    <subcellularLocation>
        <location evidence="1">Membrane</location>
    </subcellularLocation>
</comment>
<dbReference type="Gene3D" id="2.40.160.50">
    <property type="entry name" value="membrane protein fhac: a member of the omp85/tpsb transporter family"/>
    <property type="match status" value="1"/>
</dbReference>
<gene>
    <name evidence="5" type="ORF">CUC44_18985</name>
</gene>
<evidence type="ECO:0000256" key="3">
    <source>
        <dbReference type="SAM" id="MobiDB-lite"/>
    </source>
</evidence>
<name>A0A2M8H4X9_9GAMM</name>
<reference evidence="5 6" key="1">
    <citation type="submission" date="2017-11" db="EMBL/GenBank/DDBJ databases">
        <title>Draft genome sequence of environmental isolate Aeromonas lusitania sp. nov. MDC 2473.</title>
        <authorList>
            <person name="Colston S.M."/>
            <person name="Navarro A."/>
            <person name="Martinez-Murcia A.J."/>
            <person name="Graf J."/>
        </authorList>
    </citation>
    <scope>NUCLEOTIDE SEQUENCE [LARGE SCALE GENOMIC DNA]</scope>
    <source>
        <strain evidence="5 6">MDC 2473</strain>
    </source>
</reference>
<dbReference type="AlphaFoldDB" id="A0A2M8H4X9"/>
<evidence type="ECO:0000313" key="5">
    <source>
        <dbReference type="EMBL" id="PJC91612.1"/>
    </source>
</evidence>
<keyword evidence="2" id="KW-0472">Membrane</keyword>
<dbReference type="EMBL" id="PGCP01000039">
    <property type="protein sequence ID" value="PJC91612.1"/>
    <property type="molecule type" value="Genomic_DNA"/>
</dbReference>
<dbReference type="GO" id="GO:0019867">
    <property type="term" value="C:outer membrane"/>
    <property type="evidence" value="ECO:0007669"/>
    <property type="project" value="InterPro"/>
</dbReference>
<evidence type="ECO:0000313" key="6">
    <source>
        <dbReference type="Proteomes" id="UP000232060"/>
    </source>
</evidence>
<feature type="domain" description="Bacterial surface antigen (D15)" evidence="4">
    <location>
        <begin position="211"/>
        <end position="291"/>
    </location>
</feature>
<accession>A0A2M8H4X9</accession>
<dbReference type="InterPro" id="IPR000184">
    <property type="entry name" value="Bac_surfAg_D15"/>
</dbReference>
<dbReference type="Pfam" id="PF01103">
    <property type="entry name" value="Omp85"/>
    <property type="match status" value="1"/>
</dbReference>
<organism evidence="5 6">
    <name type="scientific">Aeromonas lusitana</name>
    <dbReference type="NCBI Taxonomy" id="931529"/>
    <lineage>
        <taxon>Bacteria</taxon>
        <taxon>Pseudomonadati</taxon>
        <taxon>Pseudomonadota</taxon>
        <taxon>Gammaproteobacteria</taxon>
        <taxon>Aeromonadales</taxon>
        <taxon>Aeromonadaceae</taxon>
        <taxon>Aeromonas</taxon>
    </lineage>
</organism>
<proteinExistence type="predicted"/>
<evidence type="ECO:0000256" key="2">
    <source>
        <dbReference type="ARBA" id="ARBA00023136"/>
    </source>
</evidence>
<feature type="region of interest" description="Disordered" evidence="3">
    <location>
        <begin position="29"/>
        <end position="51"/>
    </location>
</feature>
<keyword evidence="6" id="KW-1185">Reference proteome</keyword>
<evidence type="ECO:0000256" key="1">
    <source>
        <dbReference type="ARBA" id="ARBA00004370"/>
    </source>
</evidence>
<evidence type="ECO:0000259" key="4">
    <source>
        <dbReference type="Pfam" id="PF01103"/>
    </source>
</evidence>